<dbReference type="Gene3D" id="2.160.10.10">
    <property type="entry name" value="Hexapeptide repeat proteins"/>
    <property type="match status" value="1"/>
</dbReference>
<dbReference type="PANTHER" id="PTHR45989">
    <property type="entry name" value="TRANSLATION INITIATION FACTOR EIF-2B SUBUNIT GAMMA"/>
    <property type="match status" value="1"/>
</dbReference>
<feature type="compositionally biased region" description="Polar residues" evidence="9">
    <location>
        <begin position="337"/>
        <end position="353"/>
    </location>
</feature>
<evidence type="ECO:0000256" key="2">
    <source>
        <dbReference type="ARBA" id="ARBA00007878"/>
    </source>
</evidence>
<accession>A0A4U0XUL5</accession>
<comment type="caution">
    <text evidence="11">The sequence shown here is derived from an EMBL/GenBank/DDBJ whole genome shotgun (WGS) entry which is preliminary data.</text>
</comment>
<evidence type="ECO:0000256" key="3">
    <source>
        <dbReference type="ARBA" id="ARBA00022490"/>
    </source>
</evidence>
<evidence type="ECO:0000313" key="12">
    <source>
        <dbReference type="Proteomes" id="UP000309340"/>
    </source>
</evidence>
<dbReference type="GO" id="GO:0005829">
    <property type="term" value="C:cytosol"/>
    <property type="evidence" value="ECO:0007669"/>
    <property type="project" value="UniProtKB-SubCell"/>
</dbReference>
<dbReference type="GO" id="GO:0002183">
    <property type="term" value="P:cytoplasmic translational initiation"/>
    <property type="evidence" value="ECO:0007669"/>
    <property type="project" value="TreeGrafter"/>
</dbReference>
<dbReference type="InterPro" id="IPR011004">
    <property type="entry name" value="Trimer_LpxA-like_sf"/>
</dbReference>
<organism evidence="11 12">
    <name type="scientific">Friedmanniomyces simplex</name>
    <dbReference type="NCBI Taxonomy" id="329884"/>
    <lineage>
        <taxon>Eukaryota</taxon>
        <taxon>Fungi</taxon>
        <taxon>Dikarya</taxon>
        <taxon>Ascomycota</taxon>
        <taxon>Pezizomycotina</taxon>
        <taxon>Dothideomycetes</taxon>
        <taxon>Dothideomycetidae</taxon>
        <taxon>Mycosphaerellales</taxon>
        <taxon>Teratosphaeriaceae</taxon>
        <taxon>Friedmanniomyces</taxon>
    </lineage>
</organism>
<evidence type="ECO:0000313" key="11">
    <source>
        <dbReference type="EMBL" id="TKA80387.1"/>
    </source>
</evidence>
<reference evidence="11 12" key="1">
    <citation type="submission" date="2017-03" db="EMBL/GenBank/DDBJ databases">
        <title>Genomes of endolithic fungi from Antarctica.</title>
        <authorList>
            <person name="Coleine C."/>
            <person name="Masonjones S."/>
            <person name="Stajich J.E."/>
        </authorList>
    </citation>
    <scope>NUCLEOTIDE SEQUENCE [LARGE SCALE GENOMIC DNA]</scope>
    <source>
        <strain evidence="11 12">CCFEE 5184</strain>
    </source>
</reference>
<feature type="region of interest" description="Disordered" evidence="9">
    <location>
        <begin position="302"/>
        <end position="354"/>
    </location>
</feature>
<name>A0A4U0XUL5_9PEZI</name>
<dbReference type="SUPFAM" id="SSF53448">
    <property type="entry name" value="Nucleotide-diphospho-sugar transferases"/>
    <property type="match status" value="1"/>
</dbReference>
<dbReference type="Pfam" id="PF25087">
    <property type="entry name" value="GMPPB_C"/>
    <property type="match status" value="1"/>
</dbReference>
<evidence type="ECO:0000256" key="5">
    <source>
        <dbReference type="ARBA" id="ARBA00022917"/>
    </source>
</evidence>
<keyword evidence="3" id="KW-0963">Cytoplasm</keyword>
<feature type="region of interest" description="Disordered" evidence="9">
    <location>
        <begin position="492"/>
        <end position="527"/>
    </location>
</feature>
<dbReference type="GO" id="GO:0005085">
    <property type="term" value="F:guanyl-nucleotide exchange factor activity"/>
    <property type="evidence" value="ECO:0007669"/>
    <property type="project" value="TreeGrafter"/>
</dbReference>
<dbReference type="CDD" id="cd04652">
    <property type="entry name" value="LbH_eIF2B_gamma_C"/>
    <property type="match status" value="1"/>
</dbReference>
<dbReference type="GO" id="GO:0003743">
    <property type="term" value="F:translation initiation factor activity"/>
    <property type="evidence" value="ECO:0007669"/>
    <property type="project" value="UniProtKB-KW"/>
</dbReference>
<dbReference type="EMBL" id="NAJQ01000071">
    <property type="protein sequence ID" value="TKA80387.1"/>
    <property type="molecule type" value="Genomic_DNA"/>
</dbReference>
<dbReference type="SUPFAM" id="SSF51161">
    <property type="entry name" value="Trimeric LpxA-like enzymes"/>
    <property type="match status" value="1"/>
</dbReference>
<keyword evidence="5" id="KW-0648">Protein biosynthesis</keyword>
<dbReference type="Gene3D" id="3.90.550.10">
    <property type="entry name" value="Spore Coat Polysaccharide Biosynthesis Protein SpsA, Chain A"/>
    <property type="match status" value="1"/>
</dbReference>
<evidence type="ECO:0000256" key="8">
    <source>
        <dbReference type="ARBA" id="ARBA00046432"/>
    </source>
</evidence>
<dbReference type="PANTHER" id="PTHR45989:SF1">
    <property type="entry name" value="TRANSLATION INITIATION FACTOR EIF-2B SUBUNIT GAMMA"/>
    <property type="match status" value="1"/>
</dbReference>
<dbReference type="AlphaFoldDB" id="A0A4U0XUL5"/>
<evidence type="ECO:0000256" key="7">
    <source>
        <dbReference type="ARBA" id="ARBA00044229"/>
    </source>
</evidence>
<feature type="domain" description="Mannose-1-phosphate guanyltransferase C-terminal" evidence="10">
    <location>
        <begin position="423"/>
        <end position="487"/>
    </location>
</feature>
<evidence type="ECO:0000256" key="4">
    <source>
        <dbReference type="ARBA" id="ARBA00022540"/>
    </source>
</evidence>
<proteinExistence type="inferred from homology"/>
<evidence type="ECO:0000259" key="10">
    <source>
        <dbReference type="Pfam" id="PF25087"/>
    </source>
</evidence>
<comment type="subunit">
    <text evidence="8">Component of the translation initiation factor 2B (eIF2B) complex which is a heterodecamer of two sets of five different subunits: alpha, beta, gamma, delta and epsilon. Subunits alpha, beta and delta comprise a regulatory subcomplex and subunits epsilon and gamma comprise a catalytic subcomplex. Within the complex, the hexameric regulatory complex resides at the center, with the two heterodimeric catalytic subcomplexes bound on opposite sides.</text>
</comment>
<dbReference type="Proteomes" id="UP000309340">
    <property type="component" value="Unassembled WGS sequence"/>
</dbReference>
<dbReference type="InterPro" id="IPR051960">
    <property type="entry name" value="eIF2B_gamma"/>
</dbReference>
<dbReference type="InterPro" id="IPR056729">
    <property type="entry name" value="GMPPB_C"/>
</dbReference>
<sequence length="573" mass="61293">MPHATHSPTPGLQALILCGPGLSLNTFTSTSSTTPKCLLPIANRPMLWYPLDWCHRMGIYDITLITPSDAAPPLEAALRSHPVLTSLSGPRPDVLAPEGLEMTSGTAELLRLEEVQRVVRGDFVVLSCDFVSEIDGSKVLQQWMGLNPALAASSSSRRKGGLAVYYPTYGREGISGKKDETDFVACVPVPRPNVPPPIRSLREGIEEVVMVMPTDTLNDTMDENKQTLPIRQTLLAKHGNVKMRTKHRDAHVYFLPLWVKDFVARNEKFDSISEDVLGWWAKAGWQEGLAEKLKLNEVLAGKRSTEDGGGNGGSVEEDEEVDATALSSTKSAAAPVQRSSPAFATRVGSSATPSPKVAVPPLLAYIQPPSPSQPLIRRIDTAPQLASTSLYIARLPPSDTNPLAHEHKIHPSASIGQQSRISQEDCLIAENVTIGIRCNIKESVVGANCEIGNSVRLTKCVLMDGVVVGDGVQMVGCIVGKRARVEGAKVAAEAASAGSGKAEGEGGKGKGKKKAAAQGGEEDDKTKLTECEIAPFYVVEAGTEAKGETMKAFDTGEMEEDGDENGEEEEDEA</sequence>
<protein>
    <recommendedName>
        <fullName evidence="6">Translation initiation factor eIF2B subunit gamma</fullName>
    </recommendedName>
    <alternativeName>
        <fullName evidence="7">eIF2B GDP-GTP exchange factor subunit gamma</fullName>
    </alternativeName>
</protein>
<dbReference type="GO" id="GO:0005851">
    <property type="term" value="C:eukaryotic translation initiation factor 2B complex"/>
    <property type="evidence" value="ECO:0007669"/>
    <property type="project" value="TreeGrafter"/>
</dbReference>
<comment type="similarity">
    <text evidence="2">Belongs to the eIF-2B gamma/epsilon subunits family.</text>
</comment>
<feature type="compositionally biased region" description="Acidic residues" evidence="9">
    <location>
        <begin position="556"/>
        <end position="573"/>
    </location>
</feature>
<evidence type="ECO:0000256" key="1">
    <source>
        <dbReference type="ARBA" id="ARBA00004514"/>
    </source>
</evidence>
<evidence type="ECO:0000256" key="9">
    <source>
        <dbReference type="SAM" id="MobiDB-lite"/>
    </source>
</evidence>
<dbReference type="STRING" id="329884.A0A4U0XUL5"/>
<gene>
    <name evidence="11" type="ORF">B0A55_01913</name>
</gene>
<feature type="compositionally biased region" description="Low complexity" evidence="9">
    <location>
        <begin position="323"/>
        <end position="334"/>
    </location>
</feature>
<keyword evidence="4" id="KW-0396">Initiation factor</keyword>
<keyword evidence="12" id="KW-1185">Reference proteome</keyword>
<comment type="subcellular location">
    <subcellularLocation>
        <location evidence="1">Cytoplasm</location>
        <location evidence="1">Cytosol</location>
    </subcellularLocation>
</comment>
<feature type="region of interest" description="Disordered" evidence="9">
    <location>
        <begin position="547"/>
        <end position="573"/>
    </location>
</feature>
<dbReference type="InterPro" id="IPR029044">
    <property type="entry name" value="Nucleotide-diphossugar_trans"/>
</dbReference>
<evidence type="ECO:0000256" key="6">
    <source>
        <dbReference type="ARBA" id="ARBA00044196"/>
    </source>
</evidence>
<dbReference type="OrthoDB" id="10250549at2759"/>